<dbReference type="InterPro" id="IPR051161">
    <property type="entry name" value="Mannose-6P_isomerase_type2"/>
</dbReference>
<dbReference type="GO" id="GO:0009298">
    <property type="term" value="P:GDP-mannose biosynthetic process"/>
    <property type="evidence" value="ECO:0007669"/>
    <property type="project" value="TreeGrafter"/>
</dbReference>
<feature type="region of interest" description="Disordered" evidence="5">
    <location>
        <begin position="349"/>
        <end position="370"/>
    </location>
</feature>
<gene>
    <name evidence="8" type="ORF">PAN0_010d4033</name>
</gene>
<keyword evidence="3" id="KW-0547">Nucleotide-binding</keyword>
<feature type="region of interest" description="Disordered" evidence="5">
    <location>
        <begin position="44"/>
        <end position="72"/>
    </location>
</feature>
<protein>
    <submittedName>
        <fullName evidence="8">Mannose-1-phosphate guanylyltransferase</fullName>
    </submittedName>
</protein>
<feature type="compositionally biased region" description="Basic and acidic residues" evidence="5">
    <location>
        <begin position="483"/>
        <end position="494"/>
    </location>
</feature>
<feature type="domain" description="MannoseP isomerase/GMP-like beta-helix" evidence="7">
    <location>
        <begin position="958"/>
        <end position="1002"/>
    </location>
</feature>
<feature type="compositionally biased region" description="Polar residues" evidence="5">
    <location>
        <begin position="455"/>
        <end position="465"/>
    </location>
</feature>
<evidence type="ECO:0000256" key="3">
    <source>
        <dbReference type="ARBA" id="ARBA00022741"/>
    </source>
</evidence>
<dbReference type="FunFam" id="3.90.550.10:FF:000046">
    <property type="entry name" value="Mannose-1-phosphate guanylyltransferase (GDP)"/>
    <property type="match status" value="1"/>
</dbReference>
<dbReference type="Gene3D" id="3.90.550.10">
    <property type="entry name" value="Spore Coat Polysaccharide Biosynthesis Protein SpsA, Chain A"/>
    <property type="match status" value="1"/>
</dbReference>
<dbReference type="InterPro" id="IPR005835">
    <property type="entry name" value="NTP_transferase_dom"/>
</dbReference>
<dbReference type="CDD" id="cd02509">
    <property type="entry name" value="GDP-M1P_Guanylyltransferase"/>
    <property type="match status" value="1"/>
</dbReference>
<dbReference type="InterPro" id="IPR029044">
    <property type="entry name" value="Nucleotide-diphossugar_trans"/>
</dbReference>
<dbReference type="SUPFAM" id="SSF53448">
    <property type="entry name" value="Nucleotide-diphospho-sugar transferases"/>
    <property type="match status" value="1"/>
</dbReference>
<keyword evidence="4" id="KW-0342">GTP-binding</keyword>
<evidence type="ECO:0000256" key="2">
    <source>
        <dbReference type="ARBA" id="ARBA00022695"/>
    </source>
</evidence>
<organism evidence="8">
    <name type="scientific">Pseudozyma antarctica</name>
    <name type="common">Yeast</name>
    <name type="synonym">Candida antarctica</name>
    <dbReference type="NCBI Taxonomy" id="84753"/>
    <lineage>
        <taxon>Eukaryota</taxon>
        <taxon>Fungi</taxon>
        <taxon>Dikarya</taxon>
        <taxon>Basidiomycota</taxon>
        <taxon>Ustilaginomycotina</taxon>
        <taxon>Ustilaginomycetes</taxon>
        <taxon>Ustilaginales</taxon>
        <taxon>Ustilaginaceae</taxon>
        <taxon>Moesziomyces</taxon>
    </lineage>
</organism>
<evidence type="ECO:0000256" key="4">
    <source>
        <dbReference type="ARBA" id="ARBA00023134"/>
    </source>
</evidence>
<evidence type="ECO:0000313" key="9">
    <source>
        <dbReference type="Proteomes" id="UP000053758"/>
    </source>
</evidence>
<evidence type="ECO:0000256" key="5">
    <source>
        <dbReference type="SAM" id="MobiDB-lite"/>
    </source>
</evidence>
<feature type="domain" description="Nucleotidyl transferase" evidence="6">
    <location>
        <begin position="652"/>
        <end position="934"/>
    </location>
</feature>
<feature type="region of interest" description="Disordered" evidence="5">
    <location>
        <begin position="395"/>
        <end position="510"/>
    </location>
</feature>
<dbReference type="GO" id="GO:0004475">
    <property type="term" value="F:mannose-1-phosphate guanylyltransferase (GTP) activity"/>
    <property type="evidence" value="ECO:0007669"/>
    <property type="project" value="InterPro"/>
</dbReference>
<dbReference type="GO" id="GO:0005525">
    <property type="term" value="F:GTP binding"/>
    <property type="evidence" value="ECO:0007669"/>
    <property type="project" value="UniProtKB-KW"/>
</dbReference>
<dbReference type="Pfam" id="PF22640">
    <property type="entry name" value="ManC_GMP_beta-helix"/>
    <property type="match status" value="1"/>
</dbReference>
<keyword evidence="9" id="KW-1185">Reference proteome</keyword>
<feature type="compositionally biased region" description="Basic and acidic residues" evidence="5">
    <location>
        <begin position="51"/>
        <end position="65"/>
    </location>
</feature>
<dbReference type="GeneID" id="26304927"/>
<keyword evidence="2 8" id="KW-0548">Nucleotidyltransferase</keyword>
<dbReference type="InterPro" id="IPR054566">
    <property type="entry name" value="ManC/GMP-like_b-helix"/>
</dbReference>
<dbReference type="PANTHER" id="PTHR46390:SF1">
    <property type="entry name" value="MANNOSE-1-PHOSPHATE GUANYLYLTRANSFERASE"/>
    <property type="match status" value="1"/>
</dbReference>
<dbReference type="RefSeq" id="XP_014655974.1">
    <property type="nucleotide sequence ID" value="XM_014800488.1"/>
</dbReference>
<proteinExistence type="predicted"/>
<feature type="region of interest" description="Disordered" evidence="5">
    <location>
        <begin position="588"/>
        <end position="625"/>
    </location>
</feature>
<dbReference type="PANTHER" id="PTHR46390">
    <property type="entry name" value="MANNOSE-1-PHOSPHATE GUANYLYLTRANSFERASE"/>
    <property type="match status" value="1"/>
</dbReference>
<keyword evidence="1 8" id="KW-0808">Transferase</keyword>
<dbReference type="SUPFAM" id="SSF159283">
    <property type="entry name" value="Guanosine diphospho-D-mannose pyrophosphorylase/mannose-6-phosphate isomerase linker domain"/>
    <property type="match status" value="1"/>
</dbReference>
<evidence type="ECO:0000313" key="8">
    <source>
        <dbReference type="EMBL" id="GAK65812.1"/>
    </source>
</evidence>
<evidence type="ECO:0000256" key="1">
    <source>
        <dbReference type="ARBA" id="ARBA00022679"/>
    </source>
</evidence>
<evidence type="ECO:0000259" key="6">
    <source>
        <dbReference type="Pfam" id="PF00483"/>
    </source>
</evidence>
<dbReference type="Pfam" id="PF00483">
    <property type="entry name" value="NTP_transferase"/>
    <property type="match status" value="1"/>
</dbReference>
<dbReference type="HOGENOM" id="CLU_297710_0_0_1"/>
<sequence length="1011" mass="107298">MDSLAQQRSVHAFARFAVDKMRHFRRRLSICGSKLQALRQDSEAASPAWSDEAHKFSLEDPRGAPRDGASARGGSMRACSCHVLDANHLRSAHGLATRCKEESMPGKGKSQLNGRESDAEMQAHMAERPATGYGKLKRGVEQAHPRWKSCTSLGIASAPWPGLAWLGLALPRFCRWWLSGLNALVMAERALDGRVDRSSVYALDAAIPRALALGGKERRATSVGISGDLRGASRPSSHVRRFRHLERHQRPKSKALLAFHGSRACGRSSNILRPISMASAVRRRLIALPAAAIRRQARLCRARLARRMQAVDVEAASRLCDPAPRAVPRVINRDRDPFGAAASACQNLSLSTPSHRPTATTIDTGSHPSASTHSCYPLFSSGSASLSIIASSRSTATTSAKPPLVSPSAPSLNMPSPPAISPSSSADHVSTSATPAPSSSSSLHPSQLAIPTAPATLSASQSPTTPIAIPRSSFLDSSVDPHSGSKLDDYRIRPDPASASSTTSSFSSRDARLAADEDALNNLSAQDLHTGEAASSSNMGNVSEQSALDQVLSGILTMQKELSRLHIRMDNMETQNEANARRNSFYSSMTPGSMSPALKSPGLLPRLGRRGSSPPKNGTLDLLHAPHLSMGGSSLAQPAPLLAEEPKLGLWAVVPAGGAGTRLWPLSRESYPKFLLDLTGSGRTLLQSTWDRLLPLAGQAQMMIVTGQAHVSGVAAQLPELETANVLAEPSPKESMAAIGLAAAVLLQRDPEAVLGSFAADHIISGRDAFESAVTEAVATAKAGYLVTIGIAPSHPSTGFGYIKLGEKLSVNEAPNARRVTEFKEKPDARTASAYLSTGDYRWNGGMFVVKAQVLLDLLKETVPDLHDGLTRIAAAWDSDARSTVMSEIWPTLPKIAIDHAVAEPASKVGKVAVIPATFGWDDVGDFASLADLIPAEEGEPRILGDPRLVVTESQAGGLIIPAAGRPIACLGVDDVVVVDTPDALLITTRARSQDVKKIVGRTKKVYPELC</sequence>
<feature type="compositionally biased region" description="Low complexity" evidence="5">
    <location>
        <begin position="421"/>
        <end position="442"/>
    </location>
</feature>
<feature type="compositionally biased region" description="Low complexity" evidence="5">
    <location>
        <begin position="497"/>
        <end position="508"/>
    </location>
</feature>
<dbReference type="EMBL" id="DF830077">
    <property type="protein sequence ID" value="GAK65812.1"/>
    <property type="molecule type" value="Genomic_DNA"/>
</dbReference>
<feature type="region of interest" description="Disordered" evidence="5">
    <location>
        <begin position="97"/>
        <end position="121"/>
    </location>
</feature>
<accession>A0A081CGL6</accession>
<evidence type="ECO:0000259" key="7">
    <source>
        <dbReference type="Pfam" id="PF22640"/>
    </source>
</evidence>
<dbReference type="InterPro" id="IPR049577">
    <property type="entry name" value="GMPP_N"/>
</dbReference>
<reference evidence="8" key="1">
    <citation type="submission" date="2014-07" db="EMBL/GenBank/DDBJ databases">
        <title>Draft genome sequence of the yeast Pseudozyma antarctica JCM 10317 known as a producer of lipase B which used in a wide range of industrial applications.</title>
        <authorList>
            <person name="Morita T."/>
            <person name="Saika A."/>
            <person name="Koike H."/>
        </authorList>
    </citation>
    <scope>NUCLEOTIDE SEQUENCE</scope>
    <source>
        <strain evidence="8">JCM 10317</strain>
    </source>
</reference>
<dbReference type="AlphaFoldDB" id="A0A081CGL6"/>
<name>A0A081CGL6_PSEA2</name>
<dbReference type="Proteomes" id="UP000053758">
    <property type="component" value="Unassembled WGS sequence"/>
</dbReference>